<reference evidence="3" key="1">
    <citation type="journal article" date="2018" name="Genome Announc.">
        <title>Ignatzschineria cameli sp. nov., isolated from necrotic foot tissue of dromedaries (Camelus dromedarius) and associated maggots (Wohlfahrtia species) in Dubai.</title>
        <authorList>
            <person name="Tsang C.C."/>
            <person name="Tang J.Y."/>
            <person name="Fong J.Y."/>
            <person name="Kinne J."/>
            <person name="Lee H.H."/>
            <person name="Joseph M."/>
            <person name="Jose S."/>
            <person name="Schuster R.K."/>
            <person name="Tang Y."/>
            <person name="Sivakumar S."/>
            <person name="Chen J.H."/>
            <person name="Teng J.L."/>
            <person name="Lau S.K."/>
            <person name="Wernery U."/>
            <person name="Woo P.C."/>
        </authorList>
    </citation>
    <scope>NUCLEOTIDE SEQUENCE</scope>
    <source>
        <strain evidence="3">UAE-HKU57</strain>
        <strain evidence="4">UAE-HKU58</strain>
    </source>
</reference>
<evidence type="ECO:0000256" key="2">
    <source>
        <dbReference type="SAM" id="Phobius"/>
    </source>
</evidence>
<feature type="coiled-coil region" evidence="1">
    <location>
        <begin position="165"/>
        <end position="199"/>
    </location>
</feature>
<evidence type="ECO:0000313" key="6">
    <source>
        <dbReference type="Proteomes" id="UP000245217"/>
    </source>
</evidence>
<name>A0A2U2AQB7_9GAMM</name>
<dbReference type="EMBL" id="QEWW01000004">
    <property type="protein sequence ID" value="PWD85822.1"/>
    <property type="molecule type" value="Genomic_DNA"/>
</dbReference>
<reference evidence="5 6" key="2">
    <citation type="submission" date="2018-05" db="EMBL/GenBank/DDBJ databases">
        <title>Ignatzschineria dubaiensis sp. nov., isolated from necrotic foot tissues of dromedaries (Camelus dromedarius) and associated maggots in Dubai, United Arab Emirates.</title>
        <authorList>
            <person name="Tsang C.C."/>
            <person name="Tang J.Y.M."/>
            <person name="Fong J.Y.H."/>
            <person name="Kinne J."/>
            <person name="Lee H.H."/>
            <person name="Joseph M."/>
            <person name="Jose S."/>
            <person name="Schuster R.K."/>
            <person name="Tang Y."/>
            <person name="Sivakumar S."/>
            <person name="Chen J.H.K."/>
            <person name="Teng J.L.L."/>
            <person name="Lau S.K.P."/>
            <person name="Wernery U."/>
            <person name="Woo P.C.Y."/>
        </authorList>
    </citation>
    <scope>NUCLEOTIDE SEQUENCE [LARGE SCALE GENOMIC DNA]</scope>
    <source>
        <strain evidence="5">UAE-HKU57</strain>
        <strain evidence="6">UAE-HKU58</strain>
    </source>
</reference>
<keyword evidence="2" id="KW-0812">Transmembrane</keyword>
<dbReference type="RefSeq" id="WP_109201841.1">
    <property type="nucleotide sequence ID" value="NZ_QEWS01000005.1"/>
</dbReference>
<dbReference type="OrthoDB" id="5672317at2"/>
<evidence type="ECO:0000313" key="3">
    <source>
        <dbReference type="EMBL" id="PWD85822.1"/>
    </source>
</evidence>
<gene>
    <name evidence="3" type="ORF">DC077_07255</name>
    <name evidence="4" type="ORF">DC078_06875</name>
</gene>
<keyword evidence="1" id="KW-0175">Coiled coil</keyword>
<dbReference type="EMBL" id="QEWV01000005">
    <property type="protein sequence ID" value="PWD91710.1"/>
    <property type="molecule type" value="Genomic_DNA"/>
</dbReference>
<keyword evidence="2" id="KW-0472">Membrane</keyword>
<accession>A0A2U2AQB7</accession>
<dbReference type="Proteomes" id="UP000245059">
    <property type="component" value="Unassembled WGS sequence"/>
</dbReference>
<dbReference type="AlphaFoldDB" id="A0A2U2AQB7"/>
<keyword evidence="2" id="KW-1133">Transmembrane helix</keyword>
<dbReference type="Proteomes" id="UP000245217">
    <property type="component" value="Unassembled WGS sequence"/>
</dbReference>
<keyword evidence="6" id="KW-1185">Reference proteome</keyword>
<evidence type="ECO:0000313" key="4">
    <source>
        <dbReference type="EMBL" id="PWD91710.1"/>
    </source>
</evidence>
<evidence type="ECO:0000256" key="1">
    <source>
        <dbReference type="SAM" id="Coils"/>
    </source>
</evidence>
<organism evidence="3 5">
    <name type="scientific">Ignatzschineria cameli</name>
    <dbReference type="NCBI Taxonomy" id="2182793"/>
    <lineage>
        <taxon>Bacteria</taxon>
        <taxon>Pseudomonadati</taxon>
        <taxon>Pseudomonadota</taxon>
        <taxon>Gammaproteobacteria</taxon>
        <taxon>Cardiobacteriales</taxon>
        <taxon>Ignatzschineriaceae</taxon>
        <taxon>Ignatzschineria</taxon>
    </lineage>
</organism>
<feature type="transmembrane region" description="Helical" evidence="2">
    <location>
        <begin position="221"/>
        <end position="238"/>
    </location>
</feature>
<sequence>MEVNYKERYEILINLRKSFDVIIKKIEADDYTNFLNGISKYMEVKDPDAFIKEIVVSTRWILQVLFAEADKSKSWISSYSEHGVIKLIGKLTILLNLIENLSKFEFVLGEDKKNVMNNYRRTNLLDLMTNILNYIQSIKFDMLFSDNFTLQINAPKDFRRTMQAIEEIHSDSKKIELQKQEAEKLLSDMKLIADAATREGLTKSFKLSVDSLTKKIRWLDIINYVSLVAMGIMSYFIFDSVIGDESLKMYGRFLMITPLIFLSWFVSKRSQFLYQIKEEYSYKYATALAYEGYKEEIEKYWDSRDGNSKMRDRLMEMTIDNLARSPLEQFDKNLDHAPYVQILKELRK</sequence>
<evidence type="ECO:0000313" key="5">
    <source>
        <dbReference type="Proteomes" id="UP000245059"/>
    </source>
</evidence>
<feature type="transmembrane region" description="Helical" evidence="2">
    <location>
        <begin position="250"/>
        <end position="267"/>
    </location>
</feature>
<comment type="caution">
    <text evidence="3">The sequence shown here is derived from an EMBL/GenBank/DDBJ whole genome shotgun (WGS) entry which is preliminary data.</text>
</comment>
<protein>
    <submittedName>
        <fullName evidence="3">Uncharacterized protein</fullName>
    </submittedName>
</protein>
<proteinExistence type="predicted"/>